<feature type="compositionally biased region" description="Polar residues" evidence="2">
    <location>
        <begin position="160"/>
        <end position="176"/>
    </location>
</feature>
<gene>
    <name evidence="3" type="ORF">BUW47_02615</name>
</gene>
<evidence type="ECO:0000256" key="1">
    <source>
        <dbReference type="SAM" id="Coils"/>
    </source>
</evidence>
<sequence length="209" mass="22816">MKREFLKDLGLSDEQINSIMSAHGKDVNGLNEQINSLTAEKNGLQSQLNDHDKQLKDLKSQVKGSDELTAKINELEKANKAAKEKYEADLTAQQKSFLIDKALTSAGAHNSKAVSALLNLDDVTVKDGALDGLDKQLEALKESDGYLFKQPEEPKPQPKSGVQITGGQPKPTNTGANIDFAHASYQEIKAFKEEHPQEYADLTNQGGIN</sequence>
<name>A0A1L7GTT3_LIMFE</name>
<dbReference type="RefSeq" id="WP_075667192.1">
    <property type="nucleotide sequence ID" value="NZ_CP019030.1"/>
</dbReference>
<reference evidence="3 4" key="1">
    <citation type="submission" date="2016-12" db="EMBL/GenBank/DDBJ databases">
        <title>Complete Genome Sequence of Lactobacillus fermentum Strain SNUV175, a Probiotic for Treatment of Bacterial Vaginosis.</title>
        <authorList>
            <person name="Lee S."/>
            <person name="You H.J."/>
            <person name="Kwon B."/>
            <person name="Ko G."/>
        </authorList>
    </citation>
    <scope>NUCLEOTIDE SEQUENCE [LARGE SCALE GENOMIC DNA]</scope>
    <source>
        <strain evidence="3 4">SNUV175</strain>
    </source>
</reference>
<evidence type="ECO:0008006" key="5">
    <source>
        <dbReference type="Google" id="ProtNLM"/>
    </source>
</evidence>
<dbReference type="Pfam" id="PF06810">
    <property type="entry name" value="Phage_scaffold"/>
    <property type="match status" value="1"/>
</dbReference>
<evidence type="ECO:0000313" key="4">
    <source>
        <dbReference type="Proteomes" id="UP000185427"/>
    </source>
</evidence>
<evidence type="ECO:0000256" key="2">
    <source>
        <dbReference type="SAM" id="MobiDB-lite"/>
    </source>
</evidence>
<evidence type="ECO:0000313" key="3">
    <source>
        <dbReference type="EMBL" id="APU45401.1"/>
    </source>
</evidence>
<proteinExistence type="predicted"/>
<dbReference type="EMBL" id="CP019030">
    <property type="protein sequence ID" value="APU45401.1"/>
    <property type="molecule type" value="Genomic_DNA"/>
</dbReference>
<dbReference type="AlphaFoldDB" id="A0A1L7GTT3"/>
<organism evidence="3 4">
    <name type="scientific">Limosilactobacillus fermentum</name>
    <name type="common">Lactobacillus fermentum</name>
    <dbReference type="NCBI Taxonomy" id="1613"/>
    <lineage>
        <taxon>Bacteria</taxon>
        <taxon>Bacillati</taxon>
        <taxon>Bacillota</taxon>
        <taxon>Bacilli</taxon>
        <taxon>Lactobacillales</taxon>
        <taxon>Lactobacillaceae</taxon>
        <taxon>Limosilactobacillus</taxon>
    </lineage>
</organism>
<dbReference type="OrthoDB" id="2365850at2"/>
<feature type="coiled-coil region" evidence="1">
    <location>
        <begin position="27"/>
        <end position="92"/>
    </location>
</feature>
<protein>
    <recommendedName>
        <fullName evidence="5">Scaffolding protein</fullName>
    </recommendedName>
</protein>
<feature type="region of interest" description="Disordered" evidence="2">
    <location>
        <begin position="148"/>
        <end position="177"/>
    </location>
</feature>
<dbReference type="Proteomes" id="UP000185427">
    <property type="component" value="Chromosome"/>
</dbReference>
<accession>A0A1L7GTT3</accession>
<keyword evidence="1" id="KW-0175">Coiled coil</keyword>
<dbReference type="InterPro" id="IPR009636">
    <property type="entry name" value="SCAF"/>
</dbReference>